<dbReference type="PANTHER" id="PTHR36449">
    <property type="entry name" value="ACETYLTRANSFERASE-RELATED"/>
    <property type="match status" value="1"/>
</dbReference>
<evidence type="ECO:0000256" key="4">
    <source>
        <dbReference type="ARBA" id="ARBA00022679"/>
    </source>
</evidence>
<keyword evidence="2" id="KW-0678">Repressor</keyword>
<dbReference type="AlphaFoldDB" id="A0A7A7AAX7"/>
<dbReference type="Gene3D" id="3.40.630.30">
    <property type="match status" value="1"/>
</dbReference>
<dbReference type="GO" id="GO:0016747">
    <property type="term" value="F:acyltransferase activity, transferring groups other than amino-acyl groups"/>
    <property type="evidence" value="ECO:0007669"/>
    <property type="project" value="InterPro"/>
</dbReference>
<dbReference type="EMBL" id="DABHBG010000062">
    <property type="protein sequence ID" value="HAJ1193028.1"/>
    <property type="molecule type" value="Genomic_DNA"/>
</dbReference>
<evidence type="ECO:0000313" key="8">
    <source>
        <dbReference type="EMBL" id="HAJ1193028.1"/>
    </source>
</evidence>
<evidence type="ECO:0000256" key="1">
    <source>
        <dbReference type="ARBA" id="ARBA00009342"/>
    </source>
</evidence>
<keyword evidence="5" id="KW-0012">Acyltransferase</keyword>
<comment type="caution">
    <text evidence="8">The sequence shown here is derived from an EMBL/GenBank/DDBJ whole genome shotgun (WGS) entry which is preliminary data.</text>
</comment>
<dbReference type="PANTHER" id="PTHR36449:SF1">
    <property type="entry name" value="ACETYLTRANSFERASE"/>
    <property type="match status" value="1"/>
</dbReference>
<dbReference type="Pfam" id="PF13673">
    <property type="entry name" value="Acetyltransf_10"/>
    <property type="match status" value="1"/>
</dbReference>
<sequence length="179" mass="19397">MENTKNAVNNGVMVCTYQSDITYPGIKHFDCGNAVINSFVRNSLKKSVKDGNCAAKILIDEKTGELVGVCSFTAFSLSKSKLVGTIGGSLPNDVGVVRLNMLGVAIKEQKKGYGQDLLCEFFEHVKLIHQALPIKGIYLDAAPDAVNFYTRLGFVELKEPPNSFGAIPMFLAIQHILAA</sequence>
<reference evidence="8" key="1">
    <citation type="journal article" date="2018" name="Genome Biol.">
        <title>SKESA: strategic k-mer extension for scrupulous assemblies.</title>
        <authorList>
            <person name="Souvorov A."/>
            <person name="Agarwala R."/>
            <person name="Lipman D.J."/>
        </authorList>
    </citation>
    <scope>NUCLEOTIDE SEQUENCE</scope>
    <source>
        <strain evidence="8">EC00677</strain>
    </source>
</reference>
<dbReference type="PROSITE" id="PS51186">
    <property type="entry name" value="GNAT"/>
    <property type="match status" value="1"/>
</dbReference>
<dbReference type="SUPFAM" id="SSF55729">
    <property type="entry name" value="Acyl-CoA N-acyltransferases (Nat)"/>
    <property type="match status" value="1"/>
</dbReference>
<comment type="catalytic activity">
    <reaction evidence="6">
        <text>glycyl-tRNA(Gly) + acetyl-CoA = N-acetylglycyl-tRNA(Gly) + CoA + H(+)</text>
        <dbReference type="Rhea" id="RHEA:81867"/>
        <dbReference type="Rhea" id="RHEA-COMP:9683"/>
        <dbReference type="Rhea" id="RHEA-COMP:19766"/>
        <dbReference type="ChEBI" id="CHEBI:15378"/>
        <dbReference type="ChEBI" id="CHEBI:57287"/>
        <dbReference type="ChEBI" id="CHEBI:57288"/>
        <dbReference type="ChEBI" id="CHEBI:78522"/>
        <dbReference type="ChEBI" id="CHEBI:232036"/>
    </reaction>
</comment>
<dbReference type="InterPro" id="IPR016181">
    <property type="entry name" value="Acyl_CoA_acyltransferase"/>
</dbReference>
<dbReference type="InterPro" id="IPR000182">
    <property type="entry name" value="GNAT_dom"/>
</dbReference>
<evidence type="ECO:0000256" key="2">
    <source>
        <dbReference type="ARBA" id="ARBA00022491"/>
    </source>
</evidence>
<keyword evidence="3" id="KW-1277">Toxin-antitoxin system</keyword>
<keyword evidence="4 8" id="KW-0808">Transferase</keyword>
<organism evidence="8">
    <name type="scientific">Escherichia coli</name>
    <dbReference type="NCBI Taxonomy" id="562"/>
    <lineage>
        <taxon>Bacteria</taxon>
        <taxon>Pseudomonadati</taxon>
        <taxon>Pseudomonadota</taxon>
        <taxon>Gammaproteobacteria</taxon>
        <taxon>Enterobacterales</taxon>
        <taxon>Enterobacteriaceae</taxon>
        <taxon>Escherichia</taxon>
    </lineage>
</organism>
<evidence type="ECO:0000256" key="6">
    <source>
        <dbReference type="ARBA" id="ARBA00049880"/>
    </source>
</evidence>
<evidence type="ECO:0000256" key="5">
    <source>
        <dbReference type="ARBA" id="ARBA00023315"/>
    </source>
</evidence>
<accession>A0A7A7AAX7</accession>
<protein>
    <submittedName>
        <fullName evidence="8">GNAT family N-acetyltransferase</fullName>
    </submittedName>
</protein>
<reference evidence="8" key="2">
    <citation type="submission" date="2019-09" db="EMBL/GenBank/DDBJ databases">
        <authorList>
            <consortium name="NCBI Pathogen Detection Project"/>
        </authorList>
    </citation>
    <scope>NUCLEOTIDE SEQUENCE</scope>
    <source>
        <strain evidence="8">EC00677</strain>
    </source>
</reference>
<comment type="similarity">
    <text evidence="1">Belongs to the acetyltransferase family. GNAT subfamily.</text>
</comment>
<evidence type="ECO:0000256" key="3">
    <source>
        <dbReference type="ARBA" id="ARBA00022649"/>
    </source>
</evidence>
<dbReference type="RefSeq" id="WP_097476041.1">
    <property type="nucleotide sequence ID" value="NZ_JACJHN010000052.1"/>
</dbReference>
<name>A0A7A7AAX7_ECOLX</name>
<gene>
    <name evidence="8" type="ORF">HL629_25580</name>
</gene>
<proteinExistence type="inferred from homology"/>
<feature type="domain" description="N-acetyltransferase" evidence="7">
    <location>
        <begin position="34"/>
        <end position="174"/>
    </location>
</feature>
<evidence type="ECO:0000259" key="7">
    <source>
        <dbReference type="PROSITE" id="PS51186"/>
    </source>
</evidence>